<dbReference type="Gene3D" id="1.10.10.60">
    <property type="entry name" value="Homeodomain-like"/>
    <property type="match status" value="1"/>
</dbReference>
<dbReference type="GO" id="GO:0003700">
    <property type="term" value="F:DNA-binding transcription factor activity"/>
    <property type="evidence" value="ECO:0007669"/>
    <property type="project" value="InterPro"/>
</dbReference>
<accession>A0A6J5A922</accession>
<organism evidence="5 6">
    <name type="scientific">Paraburkholderia phenoliruptrix</name>
    <dbReference type="NCBI Taxonomy" id="252970"/>
    <lineage>
        <taxon>Bacteria</taxon>
        <taxon>Pseudomonadati</taxon>
        <taxon>Pseudomonadota</taxon>
        <taxon>Betaproteobacteria</taxon>
        <taxon>Burkholderiales</taxon>
        <taxon>Burkholderiaceae</taxon>
        <taxon>Paraburkholderia</taxon>
    </lineage>
</organism>
<evidence type="ECO:0000256" key="1">
    <source>
        <dbReference type="ARBA" id="ARBA00023015"/>
    </source>
</evidence>
<keyword evidence="3" id="KW-0804">Transcription</keyword>
<dbReference type="EMBL" id="CADIKB010000004">
    <property type="protein sequence ID" value="CAB3658306.1"/>
    <property type="molecule type" value="Genomic_DNA"/>
</dbReference>
<evidence type="ECO:0000313" key="5">
    <source>
        <dbReference type="EMBL" id="CAB3658306.1"/>
    </source>
</evidence>
<proteinExistence type="predicted"/>
<dbReference type="AlphaFoldDB" id="A0A6J5A922"/>
<name>A0A6J5A922_9BURK</name>
<evidence type="ECO:0000256" key="3">
    <source>
        <dbReference type="ARBA" id="ARBA00023163"/>
    </source>
</evidence>
<evidence type="ECO:0000259" key="4">
    <source>
        <dbReference type="PROSITE" id="PS01124"/>
    </source>
</evidence>
<keyword evidence="1" id="KW-0805">Transcription regulation</keyword>
<sequence>MNCPRISQLLSITCALKAGDEPLAAIARQIGYESATAFSLAFRRMYGVSPGR</sequence>
<dbReference type="Pfam" id="PF12833">
    <property type="entry name" value="HTH_18"/>
    <property type="match status" value="1"/>
</dbReference>
<evidence type="ECO:0000313" key="6">
    <source>
        <dbReference type="Proteomes" id="UP000494249"/>
    </source>
</evidence>
<dbReference type="InterPro" id="IPR018060">
    <property type="entry name" value="HTH_AraC"/>
</dbReference>
<dbReference type="Proteomes" id="UP000494249">
    <property type="component" value="Unassembled WGS sequence"/>
</dbReference>
<dbReference type="InterPro" id="IPR020449">
    <property type="entry name" value="Tscrpt_reg_AraC-type_HTH"/>
</dbReference>
<evidence type="ECO:0000256" key="2">
    <source>
        <dbReference type="ARBA" id="ARBA00023125"/>
    </source>
</evidence>
<dbReference type="PRINTS" id="PR00032">
    <property type="entry name" value="HTHARAC"/>
</dbReference>
<protein>
    <recommendedName>
        <fullName evidence="4">HTH araC/xylS-type domain-containing protein</fullName>
    </recommendedName>
</protein>
<reference evidence="5 6" key="1">
    <citation type="submission" date="2020-04" db="EMBL/GenBank/DDBJ databases">
        <authorList>
            <person name="De Canck E."/>
        </authorList>
    </citation>
    <scope>NUCLEOTIDE SEQUENCE [LARGE SCALE GENOMIC DNA]</scope>
    <source>
        <strain evidence="5 6">LMG 22037</strain>
    </source>
</reference>
<keyword evidence="2" id="KW-0238">DNA-binding</keyword>
<dbReference type="GO" id="GO:0043565">
    <property type="term" value="F:sequence-specific DNA binding"/>
    <property type="evidence" value="ECO:0007669"/>
    <property type="project" value="InterPro"/>
</dbReference>
<dbReference type="InterPro" id="IPR009057">
    <property type="entry name" value="Homeodomain-like_sf"/>
</dbReference>
<feature type="domain" description="HTH araC/xylS-type" evidence="4">
    <location>
        <begin position="16"/>
        <end position="52"/>
    </location>
</feature>
<gene>
    <name evidence="5" type="ORF">LMG22037_01319</name>
</gene>
<dbReference type="SUPFAM" id="SSF46689">
    <property type="entry name" value="Homeodomain-like"/>
    <property type="match status" value="1"/>
</dbReference>
<dbReference type="PROSITE" id="PS01124">
    <property type="entry name" value="HTH_ARAC_FAMILY_2"/>
    <property type="match status" value="1"/>
</dbReference>